<gene>
    <name evidence="2" type="ORF">SCMC78_37010</name>
</gene>
<sequence>MPRPVSEGSATGAEGGGGMASGVLRASAGRFNACGQASFPPPAELLSWSESIPPRSPSITTQLSTGLTPYGPPTHH</sequence>
<accession>A0AB33KJD7</accession>
<protein>
    <submittedName>
        <fullName evidence="2">Uncharacterized protein</fullName>
    </submittedName>
</protein>
<feature type="compositionally biased region" description="Low complexity" evidence="1">
    <location>
        <begin position="1"/>
        <end position="12"/>
    </location>
</feature>
<dbReference type="EMBL" id="AP035884">
    <property type="protein sequence ID" value="BFP53894.1"/>
    <property type="molecule type" value="Genomic_DNA"/>
</dbReference>
<dbReference type="KEGG" id="stcm:SCMC78_37010"/>
<name>A0AB33KJD7_9ACTN</name>
<evidence type="ECO:0000256" key="1">
    <source>
        <dbReference type="SAM" id="MobiDB-lite"/>
    </source>
</evidence>
<feature type="compositionally biased region" description="Polar residues" evidence="1">
    <location>
        <begin position="57"/>
        <end position="67"/>
    </location>
</feature>
<organism evidence="2">
    <name type="scientific">Streptomyces sp. CMC78</name>
    <dbReference type="NCBI Taxonomy" id="3231512"/>
    <lineage>
        <taxon>Bacteria</taxon>
        <taxon>Bacillati</taxon>
        <taxon>Actinomycetota</taxon>
        <taxon>Actinomycetes</taxon>
        <taxon>Kitasatosporales</taxon>
        <taxon>Streptomycetaceae</taxon>
        <taxon>Streptomyces</taxon>
    </lineage>
</organism>
<evidence type="ECO:0000313" key="2">
    <source>
        <dbReference type="EMBL" id="BFP53894.1"/>
    </source>
</evidence>
<dbReference type="AlphaFoldDB" id="A0AB33KJD7"/>
<proteinExistence type="predicted"/>
<feature type="region of interest" description="Disordered" evidence="1">
    <location>
        <begin position="1"/>
        <end position="22"/>
    </location>
</feature>
<reference evidence="2" key="1">
    <citation type="submission" date="2024-07" db="EMBL/GenBank/DDBJ databases">
        <title>Complete genome sequences of cellulolytic bacteria, Kitasatospora sp. CMC57 and Streptomyces sp. CMC78, isolated from Japanese agricultural soil.</title>
        <authorList>
            <person name="Hashimoto T."/>
            <person name="Ito M."/>
            <person name="Iwamoto M."/>
            <person name="Fukahori D."/>
            <person name="Shoda T."/>
            <person name="Sakoda M."/>
            <person name="Morohoshi T."/>
            <person name="Mitsuboshi M."/>
            <person name="Nishizawa T."/>
        </authorList>
    </citation>
    <scope>NUCLEOTIDE SEQUENCE</scope>
    <source>
        <strain evidence="2">CMC78</strain>
    </source>
</reference>
<feature type="region of interest" description="Disordered" evidence="1">
    <location>
        <begin position="35"/>
        <end position="76"/>
    </location>
</feature>